<reference evidence="4 5" key="1">
    <citation type="journal article" date="2019" name="Int. J. Syst. Evol. Microbiol.">
        <title>The Global Catalogue of Microorganisms (GCM) 10K type strain sequencing project: providing services to taxonomists for standard genome sequencing and annotation.</title>
        <authorList>
            <consortium name="The Broad Institute Genomics Platform"/>
            <consortium name="The Broad Institute Genome Sequencing Center for Infectious Disease"/>
            <person name="Wu L."/>
            <person name="Ma J."/>
        </authorList>
    </citation>
    <scope>NUCLEOTIDE SEQUENCE [LARGE SCALE GENOMIC DNA]</scope>
    <source>
        <strain evidence="4 5">PSR21</strain>
    </source>
</reference>
<dbReference type="InterPro" id="IPR029045">
    <property type="entry name" value="ClpP/crotonase-like_dom_sf"/>
</dbReference>
<dbReference type="PANTHER" id="PTHR11941:SF54">
    <property type="entry name" value="ENOYL-COA HYDRATASE, MITOCHONDRIAL"/>
    <property type="match status" value="1"/>
</dbReference>
<dbReference type="CDD" id="cd06558">
    <property type="entry name" value="crotonase-like"/>
    <property type="match status" value="1"/>
</dbReference>
<dbReference type="FunFam" id="1.10.12.10:FF:000001">
    <property type="entry name" value="Probable enoyl-CoA hydratase, mitochondrial"/>
    <property type="match status" value="1"/>
</dbReference>
<evidence type="ECO:0000256" key="1">
    <source>
        <dbReference type="ARBA" id="ARBA00005254"/>
    </source>
</evidence>
<dbReference type="Gene3D" id="3.90.226.10">
    <property type="entry name" value="2-enoyl-CoA Hydratase, Chain A, domain 1"/>
    <property type="match status" value="1"/>
</dbReference>
<dbReference type="InterPro" id="IPR001753">
    <property type="entry name" value="Enoyl-CoA_hydra/iso"/>
</dbReference>
<proteinExistence type="inferred from homology"/>
<dbReference type="FunFam" id="3.90.226.10:FF:000009">
    <property type="entry name" value="Carnitinyl-CoA dehydratase"/>
    <property type="match status" value="1"/>
</dbReference>
<evidence type="ECO:0000256" key="3">
    <source>
        <dbReference type="RuleBase" id="RU003707"/>
    </source>
</evidence>
<evidence type="ECO:0000313" key="4">
    <source>
        <dbReference type="EMBL" id="MFC7318666.1"/>
    </source>
</evidence>
<name>A0ABD6AEC6_9EURY</name>
<dbReference type="GeneID" id="79317146"/>
<evidence type="ECO:0000256" key="2">
    <source>
        <dbReference type="ARBA" id="ARBA00023239"/>
    </source>
</evidence>
<accession>A0ABD6AEC6</accession>
<dbReference type="PANTHER" id="PTHR11941">
    <property type="entry name" value="ENOYL-COA HYDRATASE-RELATED"/>
    <property type="match status" value="1"/>
</dbReference>
<dbReference type="GO" id="GO:0016836">
    <property type="term" value="F:hydro-lyase activity"/>
    <property type="evidence" value="ECO:0007669"/>
    <property type="project" value="UniProtKB-ARBA"/>
</dbReference>
<keyword evidence="2" id="KW-0456">Lyase</keyword>
<dbReference type="AlphaFoldDB" id="A0ABD6AEC6"/>
<comment type="caution">
    <text evidence="4">The sequence shown here is derived from an EMBL/GenBank/DDBJ whole genome shotgun (WGS) entry which is preliminary data.</text>
</comment>
<dbReference type="SUPFAM" id="SSF52096">
    <property type="entry name" value="ClpP/crotonase"/>
    <property type="match status" value="1"/>
</dbReference>
<dbReference type="EMBL" id="JBHTBF010000003">
    <property type="protein sequence ID" value="MFC7318666.1"/>
    <property type="molecule type" value="Genomic_DNA"/>
</dbReference>
<dbReference type="PROSITE" id="PS00166">
    <property type="entry name" value="ENOYL_COA_HYDRATASE"/>
    <property type="match status" value="1"/>
</dbReference>
<dbReference type="Gene3D" id="1.10.12.10">
    <property type="entry name" value="Lyase 2-enoyl-coa Hydratase, Chain A, domain 2"/>
    <property type="match status" value="1"/>
</dbReference>
<dbReference type="Proteomes" id="UP001596547">
    <property type="component" value="Unassembled WGS sequence"/>
</dbReference>
<dbReference type="RefSeq" id="WP_276306497.1">
    <property type="nucleotide sequence ID" value="NZ_CP119993.1"/>
</dbReference>
<evidence type="ECO:0000313" key="5">
    <source>
        <dbReference type="Proteomes" id="UP001596547"/>
    </source>
</evidence>
<dbReference type="InterPro" id="IPR018376">
    <property type="entry name" value="Enoyl-CoA_hyd/isom_CS"/>
</dbReference>
<comment type="similarity">
    <text evidence="1 3">Belongs to the enoyl-CoA hydratase/isomerase family.</text>
</comment>
<sequence>MSAYPSADPETLDTVRVEVEDRVATITIDRREKRNSLTEEVKDDLRGALGHVLHETDARAVVLTGAGDKSFVSGANIDDFEGRTPQDQRDVLAVPAIYEDVERFPLPVIAAINGFALGGGCEMALACDVRVACESARLGQPEINLGIIPGGGGTQRLRRLIGEGLTMDLVLTGRLVDAETAREYGMVDHVVPDDELYGKAEELAGMMAEKSPVALRYAKEAVLASSRQFLEEGRRTEVDLCSMCFSTEDQTEGVRAFLEKRDPVFEGR</sequence>
<protein>
    <submittedName>
        <fullName evidence="4">Enoyl-CoA hydratase/isomerase family protein</fullName>
    </submittedName>
</protein>
<dbReference type="InterPro" id="IPR014748">
    <property type="entry name" value="Enoyl-CoA_hydra_C"/>
</dbReference>
<gene>
    <name evidence="4" type="ORF">ACFQPE_17975</name>
</gene>
<organism evidence="4 5">
    <name type="scientific">Halomarina halobia</name>
    <dbReference type="NCBI Taxonomy" id="3033386"/>
    <lineage>
        <taxon>Archaea</taxon>
        <taxon>Methanobacteriati</taxon>
        <taxon>Methanobacteriota</taxon>
        <taxon>Stenosarchaea group</taxon>
        <taxon>Halobacteria</taxon>
        <taxon>Halobacteriales</taxon>
        <taxon>Natronomonadaceae</taxon>
        <taxon>Halomarina</taxon>
    </lineage>
</organism>
<keyword evidence="5" id="KW-1185">Reference proteome</keyword>
<dbReference type="Pfam" id="PF00378">
    <property type="entry name" value="ECH_1"/>
    <property type="match status" value="1"/>
</dbReference>